<proteinExistence type="predicted"/>
<protein>
    <submittedName>
        <fullName evidence="1">Uncharacterized protein</fullName>
    </submittedName>
</protein>
<reference evidence="1 2" key="1">
    <citation type="journal article" date="2021" name="Hortic Res">
        <title>High-quality reference genome and annotation aids understanding of berry development for evergreen blueberry (Vaccinium darrowii).</title>
        <authorList>
            <person name="Yu J."/>
            <person name="Hulse-Kemp A.M."/>
            <person name="Babiker E."/>
            <person name="Staton M."/>
        </authorList>
    </citation>
    <scope>NUCLEOTIDE SEQUENCE [LARGE SCALE GENOMIC DNA]</scope>
    <source>
        <strain evidence="2">cv. NJ 8807/NJ 8810</strain>
        <tissue evidence="1">Young leaf</tissue>
    </source>
</reference>
<gene>
    <name evidence="1" type="ORF">Vadar_029378</name>
</gene>
<dbReference type="EMBL" id="CM037152">
    <property type="protein sequence ID" value="KAH7835738.1"/>
    <property type="molecule type" value="Genomic_DNA"/>
</dbReference>
<name>A0ACB7X549_9ERIC</name>
<dbReference type="Proteomes" id="UP000828048">
    <property type="component" value="Chromosome 2"/>
</dbReference>
<organism evidence="1 2">
    <name type="scientific">Vaccinium darrowii</name>
    <dbReference type="NCBI Taxonomy" id="229202"/>
    <lineage>
        <taxon>Eukaryota</taxon>
        <taxon>Viridiplantae</taxon>
        <taxon>Streptophyta</taxon>
        <taxon>Embryophyta</taxon>
        <taxon>Tracheophyta</taxon>
        <taxon>Spermatophyta</taxon>
        <taxon>Magnoliopsida</taxon>
        <taxon>eudicotyledons</taxon>
        <taxon>Gunneridae</taxon>
        <taxon>Pentapetalae</taxon>
        <taxon>asterids</taxon>
        <taxon>Ericales</taxon>
        <taxon>Ericaceae</taxon>
        <taxon>Vaccinioideae</taxon>
        <taxon>Vaccinieae</taxon>
        <taxon>Vaccinium</taxon>
    </lineage>
</organism>
<evidence type="ECO:0000313" key="2">
    <source>
        <dbReference type="Proteomes" id="UP000828048"/>
    </source>
</evidence>
<accession>A0ACB7X549</accession>
<evidence type="ECO:0000313" key="1">
    <source>
        <dbReference type="EMBL" id="KAH7835738.1"/>
    </source>
</evidence>
<keyword evidence="2" id="KW-1185">Reference proteome</keyword>
<comment type="caution">
    <text evidence="1">The sequence shown here is derived from an EMBL/GenBank/DDBJ whole genome shotgun (WGS) entry which is preliminary data.</text>
</comment>
<sequence length="1290" mass="146042">MRDDHSSRSEEQQRVVPPDNLRCHRNDGKTWRCYGWKIQDKIYCEKHFLQALNKTLSPSSKWSSGSRVSKRNKSVTKSGGVSEKTSGSRVPKRDKTLDKSGSVSEKLVVSSASKSTKKKRRSDVEESDDEVIPEKKRRRVEEKDSGGVKGGGKEGFLVKGRKKGLEKGKLGVFDERKEKEEENEEFSAEEKERVSEDDNGDEKEVILAKLWKKALENRKLRVSNERKEQAEEKKISDGVNEEENEVANGDDLEGYGKDAALVEGMEKGIEIKELGIGEKKCGVSGKRIDKEVEKDVKNGEGDSEDDGNGDTSAKRMKKGSDNVELVKKGKKSVVSTKMKQKEEENEGTNDEADDSEVDEKDDTLVKKSKKGFGIEKLGLGQEKLGVPTKNKQEEEKNGDTKGELLLEKDEKDAALVKKVKKRANFKKKEEANEISNDKDDSCGNLTKRTKKLLELKKFRKEAGDASGYLDDKKEKVSSTKRGKKNEKKESASLGRKKKEVSKSRLKKLGVTTKNKNEKEDMDDIGNRKVKVYSRRCSSKQIGLRFDSRRRHFSTDGGEDDCQMCHQCMKSDRRVVRCRRNCRRRYCGPCIKRWYPLLSEEAIAEFCPYCRGNCNCKACLRRQDMIKSNKDAGEPKNEEEKIRQLKYLIYALSPFLKQFDHDQTIEKEMEAKIKGLSHSTAEIQRTVCCSNERVYCDNCRTSIVDFHRSCSNCSFDLCLTCCREIREGCLQGGDNIGDKPLISSSDSSIESSFDVDKKPKPGWEAKETGVISCPKERRGCGHDCLELKCMLPENWVSELKEKVEKLVESPVPETSEVLCSCFNLNGKVDVGNGKLRKAASRKDANDSNYLYCPSTSDIQEGDLEHFQRHWVRGEPVIVRDVLQSASGLSWEPMVMWRAFREVTYTGCSDLSVTAIDCLDWREVDMNIHQFFKGYSGGRSHKDCWPEMLKLKDWPPSNFFEERLPRHGAEFISALPYSEYTHPGSGLLNVAAKLPKDMLKPDLGPKTYIAYGFAEELGCGDSVTKLHCDMSDAVNLLTHTAEVNLTEQQLSKIMALKKDHAVQDQKELFGAVHSDMDGSSDDEKLLGESVSENKLNGLDTPDGGAVWDIFRRQDVAKLEEYLRKHHKEFRHIDCQPVDKVFHPIHDQTFYLTLHHKRKLKEEFGVEPWTFVQELGEAVFIPAGCPHQVRNLKSCIKVAVDFVSPENINECIRLTGEFRALPHNHWAKEDKLEVKKMSLYALKKAVKKLEKLTPCESEKVEASRSETKSPCQEACQPLADLPPSSPTSTPCST</sequence>